<proteinExistence type="predicted"/>
<accession>A0A1W6ZMZ4</accession>
<keyword evidence="2" id="KW-1185">Reference proteome</keyword>
<gene>
    <name evidence="1" type="ORF">CAK95_06285</name>
</gene>
<dbReference type="RefSeq" id="WP_086087153.1">
    <property type="nucleotide sequence ID" value="NZ_CP021112.1"/>
</dbReference>
<dbReference type="KEGG" id="psin:CAK95_06285"/>
<dbReference type="EMBL" id="CP021112">
    <property type="protein sequence ID" value="ARP98729.1"/>
    <property type="molecule type" value="Genomic_DNA"/>
</dbReference>
<protein>
    <submittedName>
        <fullName evidence="1">Uncharacterized protein</fullName>
    </submittedName>
</protein>
<dbReference type="AlphaFoldDB" id="A0A1W6ZMZ4"/>
<organism evidence="1 2">
    <name type="scientific">Pseudorhodoplanes sinuspersici</name>
    <dbReference type="NCBI Taxonomy" id="1235591"/>
    <lineage>
        <taxon>Bacteria</taxon>
        <taxon>Pseudomonadati</taxon>
        <taxon>Pseudomonadota</taxon>
        <taxon>Alphaproteobacteria</taxon>
        <taxon>Hyphomicrobiales</taxon>
        <taxon>Pseudorhodoplanes</taxon>
    </lineage>
</organism>
<reference evidence="1 2" key="1">
    <citation type="submission" date="2017-05" db="EMBL/GenBank/DDBJ databases">
        <title>Full genome sequence of Pseudorhodoplanes sinuspersici.</title>
        <authorList>
            <person name="Dastgheib S.M.M."/>
            <person name="Shavandi M."/>
            <person name="Tirandaz H."/>
        </authorList>
    </citation>
    <scope>NUCLEOTIDE SEQUENCE [LARGE SCALE GENOMIC DNA]</scope>
    <source>
        <strain evidence="1 2">RIPI110</strain>
    </source>
</reference>
<dbReference type="Proteomes" id="UP000194137">
    <property type="component" value="Chromosome"/>
</dbReference>
<sequence>MRKTALVLALAVAVAPTAALAKKSAKAPAAKAAKAAPADLNANGKKFVMTAFSQPYLAWKSVWAPEAAPAKAKAKKK</sequence>
<name>A0A1W6ZMZ4_9HYPH</name>
<evidence type="ECO:0000313" key="1">
    <source>
        <dbReference type="EMBL" id="ARP98729.1"/>
    </source>
</evidence>
<evidence type="ECO:0000313" key="2">
    <source>
        <dbReference type="Proteomes" id="UP000194137"/>
    </source>
</evidence>